<sequence>MLAVDSYNIREVRGASSCHHRRVGEEGASNYVGIGTYFRGSVRSRLPQHLSIFRPAPSSISAVFTPRHLIPLSTYNNLGRSLTQHNMSTSTVDDVVDIAANIGHVRQMMDDAIASSERESGSVRLVAVSKTKPLELLQAAYETGQRYFGENYAQELMTKSAEMPDDVAWHFIGPLQSNKAAICQRVGLDKLACIETISTIKLAAKLNRAVDSWNEESSGEAKKLGIYIQVNTSGEETKSGVTPGAEVCDLVKQISEECHHFRLMD</sequence>
<dbReference type="PANTHER" id="PTHR10146:SF14">
    <property type="entry name" value="PYRIDOXAL PHOSPHATE HOMEOSTASIS PROTEIN"/>
    <property type="match status" value="1"/>
</dbReference>
<dbReference type="InterPro" id="IPR001608">
    <property type="entry name" value="Ala_racemase_N"/>
</dbReference>
<evidence type="ECO:0000256" key="2">
    <source>
        <dbReference type="RuleBase" id="RU004514"/>
    </source>
</evidence>
<dbReference type="NCBIfam" id="TIGR00044">
    <property type="entry name" value="YggS family pyridoxal phosphate-dependent enzyme"/>
    <property type="match status" value="1"/>
</dbReference>
<reference evidence="4" key="1">
    <citation type="submission" date="2023-06" db="EMBL/GenBank/DDBJ databases">
        <title>Survivors Of The Sea: Transcriptome response of Skeletonema marinoi to long-term dormancy.</title>
        <authorList>
            <person name="Pinder M.I.M."/>
            <person name="Kourtchenko O."/>
            <person name="Robertson E.K."/>
            <person name="Larsson T."/>
            <person name="Maumus F."/>
            <person name="Osuna-Cruz C.M."/>
            <person name="Vancaester E."/>
            <person name="Stenow R."/>
            <person name="Vandepoele K."/>
            <person name="Ploug H."/>
            <person name="Bruchert V."/>
            <person name="Godhe A."/>
            <person name="Topel M."/>
        </authorList>
    </citation>
    <scope>NUCLEOTIDE SEQUENCE</scope>
    <source>
        <strain evidence="4">R05AC</strain>
    </source>
</reference>
<organism evidence="4 5">
    <name type="scientific">Skeletonema marinoi</name>
    <dbReference type="NCBI Taxonomy" id="267567"/>
    <lineage>
        <taxon>Eukaryota</taxon>
        <taxon>Sar</taxon>
        <taxon>Stramenopiles</taxon>
        <taxon>Ochrophyta</taxon>
        <taxon>Bacillariophyta</taxon>
        <taxon>Coscinodiscophyceae</taxon>
        <taxon>Thalassiosirophycidae</taxon>
        <taxon>Thalassiosirales</taxon>
        <taxon>Skeletonemataceae</taxon>
        <taxon>Skeletonema</taxon>
        <taxon>Skeletonema marinoi-dohrnii complex</taxon>
    </lineage>
</organism>
<feature type="domain" description="Alanine racemase N-terminal" evidence="3">
    <location>
        <begin position="121"/>
        <end position="257"/>
    </location>
</feature>
<dbReference type="Proteomes" id="UP001224775">
    <property type="component" value="Unassembled WGS sequence"/>
</dbReference>
<dbReference type="Pfam" id="PF01168">
    <property type="entry name" value="Ala_racemase_N"/>
    <property type="match status" value="1"/>
</dbReference>
<comment type="caution">
    <text evidence="4">The sequence shown here is derived from an EMBL/GenBank/DDBJ whole genome shotgun (WGS) entry which is preliminary data.</text>
</comment>
<dbReference type="GO" id="GO:0030170">
    <property type="term" value="F:pyridoxal phosphate binding"/>
    <property type="evidence" value="ECO:0007669"/>
    <property type="project" value="InterPro"/>
</dbReference>
<dbReference type="Gene3D" id="3.20.20.10">
    <property type="entry name" value="Alanine racemase"/>
    <property type="match status" value="1"/>
</dbReference>
<evidence type="ECO:0000259" key="3">
    <source>
        <dbReference type="Pfam" id="PF01168"/>
    </source>
</evidence>
<protein>
    <submittedName>
        <fullName evidence="4">Pyridoxal phosphate homeostasis protein</fullName>
    </submittedName>
</protein>
<dbReference type="SUPFAM" id="SSF51419">
    <property type="entry name" value="PLP-binding barrel"/>
    <property type="match status" value="1"/>
</dbReference>
<dbReference type="InterPro" id="IPR011078">
    <property type="entry name" value="PyrdxlP_homeostasis"/>
</dbReference>
<dbReference type="EMBL" id="JATAAI010000008">
    <property type="protein sequence ID" value="KAK1743631.1"/>
    <property type="molecule type" value="Genomic_DNA"/>
</dbReference>
<evidence type="ECO:0000313" key="5">
    <source>
        <dbReference type="Proteomes" id="UP001224775"/>
    </source>
</evidence>
<dbReference type="InterPro" id="IPR029066">
    <property type="entry name" value="PLP-binding_barrel"/>
</dbReference>
<comment type="similarity">
    <text evidence="2">Belongs to the pyridoxal phosphate-binding protein YggS/PROSC family.</text>
</comment>
<keyword evidence="5" id="KW-1185">Reference proteome</keyword>
<evidence type="ECO:0000313" key="4">
    <source>
        <dbReference type="EMBL" id="KAK1743631.1"/>
    </source>
</evidence>
<evidence type="ECO:0000256" key="1">
    <source>
        <dbReference type="ARBA" id="ARBA00022898"/>
    </source>
</evidence>
<name>A0AAD8YBY5_9STRA</name>
<dbReference type="AlphaFoldDB" id="A0AAD8YBY5"/>
<accession>A0AAD8YBY5</accession>
<gene>
    <name evidence="4" type="ORF">QTG54_005228</name>
</gene>
<proteinExistence type="inferred from homology"/>
<keyword evidence="1" id="KW-0663">Pyridoxal phosphate</keyword>
<dbReference type="PANTHER" id="PTHR10146">
    <property type="entry name" value="PROLINE SYNTHETASE CO-TRANSCRIBED BACTERIAL HOMOLOG PROTEIN"/>
    <property type="match status" value="1"/>
</dbReference>